<name>A0A1M5UPM0_9FIRM</name>
<evidence type="ECO:0000259" key="10">
    <source>
        <dbReference type="Pfam" id="PF01743"/>
    </source>
</evidence>
<dbReference type="OrthoDB" id="9805698at2"/>
<gene>
    <name evidence="13" type="ORF">SAMN02745823_00619</name>
</gene>
<dbReference type="Pfam" id="PF12627">
    <property type="entry name" value="PolyA_pol_RNAbd"/>
    <property type="match status" value="1"/>
</dbReference>
<dbReference type="SUPFAM" id="SSF81891">
    <property type="entry name" value="Poly A polymerase C-terminal region-like"/>
    <property type="match status" value="1"/>
</dbReference>
<keyword evidence="14" id="KW-1185">Reference proteome</keyword>
<dbReference type="EMBL" id="FQXV01000001">
    <property type="protein sequence ID" value="SHH64945.1"/>
    <property type="molecule type" value="Genomic_DNA"/>
</dbReference>
<dbReference type="GO" id="GO:0000049">
    <property type="term" value="F:tRNA binding"/>
    <property type="evidence" value="ECO:0007669"/>
    <property type="project" value="TreeGrafter"/>
</dbReference>
<keyword evidence="3" id="KW-0819">tRNA processing</keyword>
<evidence type="ECO:0000256" key="7">
    <source>
        <dbReference type="ARBA" id="ARBA00022842"/>
    </source>
</evidence>
<evidence type="ECO:0000256" key="8">
    <source>
        <dbReference type="ARBA" id="ARBA00022884"/>
    </source>
</evidence>
<dbReference type="GO" id="GO:0008033">
    <property type="term" value="P:tRNA processing"/>
    <property type="evidence" value="ECO:0007669"/>
    <property type="project" value="UniProtKB-KW"/>
</dbReference>
<sequence length="393" mass="42071">MNVVPDDVADILRIIENAGHEAVLVGGCVRDMLLGRAIHDWDVATSAMGEAVSALFPKTVDTGARFGTVTVVTGRRNVEVTTFRSDGAYTDGRRPDSVLFVGALEEDLKRRDFTMNAMAMRLDGVIVDPFDGRGDIARRLIRCVGRPEDRFSEDALRMFRALRFSAQLSFDIEENTMAAVRKCAALCSALSAERVRDETEKILLSPRPAAAAEAAAWGLYAGRLRKADVPPDVLSRIAGLAQDRRQRWAAFCAVLRRAGAVDSAKEFLRDMRLDARTVKSCGAGAEAALAAALTDRLAVKKILADLGTEAGLCAAAADAVLRSSAAVSLARDVLDSGECYLIKDLAVTGDDLIAHGVAPGAQVGVALKKLLGHVLVNPADNKRDILLGMLDKT</sequence>
<dbReference type="Gene3D" id="1.10.246.80">
    <property type="match status" value="1"/>
</dbReference>
<organism evidence="13 14">
    <name type="scientific">Sporobacter termitidis DSM 10068</name>
    <dbReference type="NCBI Taxonomy" id="1123282"/>
    <lineage>
        <taxon>Bacteria</taxon>
        <taxon>Bacillati</taxon>
        <taxon>Bacillota</taxon>
        <taxon>Clostridia</taxon>
        <taxon>Eubacteriales</taxon>
        <taxon>Oscillospiraceae</taxon>
        <taxon>Sporobacter</taxon>
    </lineage>
</organism>
<evidence type="ECO:0000313" key="14">
    <source>
        <dbReference type="Proteomes" id="UP000183995"/>
    </source>
</evidence>
<dbReference type="GO" id="GO:0016779">
    <property type="term" value="F:nucleotidyltransferase activity"/>
    <property type="evidence" value="ECO:0007669"/>
    <property type="project" value="UniProtKB-KW"/>
</dbReference>
<evidence type="ECO:0000256" key="6">
    <source>
        <dbReference type="ARBA" id="ARBA00022741"/>
    </source>
</evidence>
<proteinExistence type="inferred from homology"/>
<dbReference type="AlphaFoldDB" id="A0A1M5UPM0"/>
<evidence type="ECO:0000259" key="12">
    <source>
        <dbReference type="Pfam" id="PF13735"/>
    </source>
</evidence>
<dbReference type="NCBIfam" id="NF009814">
    <property type="entry name" value="PRK13299.1"/>
    <property type="match status" value="1"/>
</dbReference>
<dbReference type="SUPFAM" id="SSF81301">
    <property type="entry name" value="Nucleotidyltransferase"/>
    <property type="match status" value="1"/>
</dbReference>
<comment type="similarity">
    <text evidence="9">Belongs to the tRNA nucleotidyltransferase/poly(A) polymerase family.</text>
</comment>
<evidence type="ECO:0000256" key="3">
    <source>
        <dbReference type="ARBA" id="ARBA00022694"/>
    </source>
</evidence>
<protein>
    <submittedName>
        <fullName evidence="13">tRNA nucleotidyltransferase (CCA-adding enzyme)</fullName>
    </submittedName>
</protein>
<dbReference type="InterPro" id="IPR002646">
    <property type="entry name" value="PolA_pol_head_dom"/>
</dbReference>
<evidence type="ECO:0000256" key="2">
    <source>
        <dbReference type="ARBA" id="ARBA00022679"/>
    </source>
</evidence>
<accession>A0A1M5UPM0</accession>
<dbReference type="InterPro" id="IPR043519">
    <property type="entry name" value="NT_sf"/>
</dbReference>
<keyword evidence="5" id="KW-0479">Metal-binding</keyword>
<dbReference type="RefSeq" id="WP_073076143.1">
    <property type="nucleotide sequence ID" value="NZ_FQXV01000001.1"/>
</dbReference>
<evidence type="ECO:0000256" key="1">
    <source>
        <dbReference type="ARBA" id="ARBA00001946"/>
    </source>
</evidence>
<keyword evidence="8 9" id="KW-0694">RNA-binding</keyword>
<feature type="domain" description="tRNA nucleotidyltransferase/poly(A) polymerase RNA and SrmB- binding" evidence="11">
    <location>
        <begin position="170"/>
        <end position="212"/>
    </location>
</feature>
<reference evidence="13 14" key="1">
    <citation type="submission" date="2016-11" db="EMBL/GenBank/DDBJ databases">
        <authorList>
            <person name="Jaros S."/>
            <person name="Januszkiewicz K."/>
            <person name="Wedrychowicz H."/>
        </authorList>
    </citation>
    <scope>NUCLEOTIDE SEQUENCE [LARGE SCALE GENOMIC DNA]</scope>
    <source>
        <strain evidence="13 14">DSM 10068</strain>
    </source>
</reference>
<dbReference type="GO" id="GO:0046872">
    <property type="term" value="F:metal ion binding"/>
    <property type="evidence" value="ECO:0007669"/>
    <property type="project" value="UniProtKB-KW"/>
</dbReference>
<dbReference type="InterPro" id="IPR032810">
    <property type="entry name" value="CCA-adding_enz_C"/>
</dbReference>
<keyword evidence="6" id="KW-0547">Nucleotide-binding</keyword>
<evidence type="ECO:0000256" key="9">
    <source>
        <dbReference type="RuleBase" id="RU003953"/>
    </source>
</evidence>
<dbReference type="STRING" id="1123282.SAMN02745823_00619"/>
<keyword evidence="4" id="KW-0548">Nucleotidyltransferase</keyword>
<comment type="cofactor">
    <cofactor evidence="1">
        <name>Mg(2+)</name>
        <dbReference type="ChEBI" id="CHEBI:18420"/>
    </cofactor>
</comment>
<dbReference type="Proteomes" id="UP000183995">
    <property type="component" value="Unassembled WGS sequence"/>
</dbReference>
<keyword evidence="7" id="KW-0460">Magnesium</keyword>
<evidence type="ECO:0000256" key="5">
    <source>
        <dbReference type="ARBA" id="ARBA00022723"/>
    </source>
</evidence>
<dbReference type="CDD" id="cd05398">
    <property type="entry name" value="NT_ClassII-CCAase"/>
    <property type="match status" value="1"/>
</dbReference>
<evidence type="ECO:0000256" key="4">
    <source>
        <dbReference type="ARBA" id="ARBA00022695"/>
    </source>
</evidence>
<dbReference type="GO" id="GO:0000166">
    <property type="term" value="F:nucleotide binding"/>
    <property type="evidence" value="ECO:0007669"/>
    <property type="project" value="UniProtKB-KW"/>
</dbReference>
<dbReference type="Pfam" id="PF13735">
    <property type="entry name" value="tRNA_NucTran2_2"/>
    <property type="match status" value="1"/>
</dbReference>
<evidence type="ECO:0000259" key="11">
    <source>
        <dbReference type="Pfam" id="PF12627"/>
    </source>
</evidence>
<dbReference type="Pfam" id="PF01743">
    <property type="entry name" value="PolyA_pol"/>
    <property type="match status" value="1"/>
</dbReference>
<dbReference type="Gene3D" id="1.10.3090.10">
    <property type="entry name" value="cca-adding enzyme, domain 2"/>
    <property type="match status" value="1"/>
</dbReference>
<dbReference type="InterPro" id="IPR050264">
    <property type="entry name" value="Bact_CCA-adding_enz_type3_sf"/>
</dbReference>
<feature type="domain" description="CCA-adding enzyme C-terminal" evidence="12">
    <location>
        <begin position="242"/>
        <end position="387"/>
    </location>
</feature>
<dbReference type="InterPro" id="IPR032828">
    <property type="entry name" value="PolyA_RNA-bd"/>
</dbReference>
<dbReference type="Gene3D" id="3.30.460.10">
    <property type="entry name" value="Beta Polymerase, domain 2"/>
    <property type="match status" value="1"/>
</dbReference>
<keyword evidence="2 9" id="KW-0808">Transferase</keyword>
<dbReference type="PANTHER" id="PTHR46173:SF1">
    <property type="entry name" value="CCA TRNA NUCLEOTIDYLTRANSFERASE 1, MITOCHONDRIAL"/>
    <property type="match status" value="1"/>
</dbReference>
<feature type="domain" description="Poly A polymerase head" evidence="10">
    <location>
        <begin position="23"/>
        <end position="142"/>
    </location>
</feature>
<evidence type="ECO:0000313" key="13">
    <source>
        <dbReference type="EMBL" id="SHH64945.1"/>
    </source>
</evidence>
<dbReference type="PANTHER" id="PTHR46173">
    <property type="entry name" value="CCA TRNA NUCLEOTIDYLTRANSFERASE 1, MITOCHONDRIAL"/>
    <property type="match status" value="1"/>
</dbReference>